<reference evidence="1" key="1">
    <citation type="submission" date="2020-03" db="EMBL/GenBank/DDBJ databases">
        <title>The deep terrestrial virosphere.</title>
        <authorList>
            <person name="Holmfeldt K."/>
            <person name="Nilsson E."/>
            <person name="Simone D."/>
            <person name="Lopez-Fernandez M."/>
            <person name="Wu X."/>
            <person name="de Brujin I."/>
            <person name="Lundin D."/>
            <person name="Andersson A."/>
            <person name="Bertilsson S."/>
            <person name="Dopson M."/>
        </authorList>
    </citation>
    <scope>NUCLEOTIDE SEQUENCE</scope>
    <source>
        <strain evidence="1">TM448A01029</strain>
        <strain evidence="2">TM448B01253</strain>
    </source>
</reference>
<organism evidence="1">
    <name type="scientific">viral metagenome</name>
    <dbReference type="NCBI Taxonomy" id="1070528"/>
    <lineage>
        <taxon>unclassified sequences</taxon>
        <taxon>metagenomes</taxon>
        <taxon>organismal metagenomes</taxon>
    </lineage>
</organism>
<accession>A0A6H1ZMD3</accession>
<name>A0A6H1ZMD3_9ZZZZ</name>
<proteinExistence type="predicted"/>
<sequence>MADIETFQDYLRDELNFNYLQVSALTDMYAFERDSLLPYGVSAVKIEYPWGEETRFSIKGYRGLFGWERTKEIAEEEGWW</sequence>
<dbReference type="EMBL" id="MT144091">
    <property type="protein sequence ID" value="QJA48581.1"/>
    <property type="molecule type" value="Genomic_DNA"/>
</dbReference>
<evidence type="ECO:0000313" key="2">
    <source>
        <dbReference type="EMBL" id="QJH98271.1"/>
    </source>
</evidence>
<evidence type="ECO:0000313" key="1">
    <source>
        <dbReference type="EMBL" id="QJA48581.1"/>
    </source>
</evidence>
<gene>
    <name evidence="1" type="ORF">TM448A01029_0009</name>
    <name evidence="2" type="ORF">TM448B01253_0017</name>
</gene>
<dbReference type="AlphaFoldDB" id="A0A6H1ZMD3"/>
<protein>
    <submittedName>
        <fullName evidence="1">Uncharacterized protein</fullName>
    </submittedName>
</protein>
<dbReference type="EMBL" id="MT144724">
    <property type="protein sequence ID" value="QJH98271.1"/>
    <property type="molecule type" value="Genomic_DNA"/>
</dbReference>